<sequence>MRVCTDPAREEKKQLLEERAAILQCFHVLKESQKQIVEGYISIASHSILLTINDILPHNAKLLEKLLRMWGDCPDQTREMLSPAPIQFTELSKRSGNYEDIKFPHLYFGFTCDMYICCPQKGQTLQDSNLITAWNAVQLSTHITNNPDSLPKWKTTLANTIREASNLLDMYEKSREKEQVRPEEWRLKADIQRISCKGMLATLQMFAQKESHISVLRDSETELIAAQDELLTTKTNTESKRLSSPSKDDQSAGIVYGQPEFDLLQKTCKAAAEYDIKTDGAKGLLAILKDLRHIPGLLGGSLQEDLQGDTPS</sequence>
<keyword evidence="2" id="KW-1185">Reference proteome</keyword>
<accession>A0AAD4I718</accession>
<evidence type="ECO:0000313" key="1">
    <source>
        <dbReference type="EMBL" id="KAG9185039.1"/>
    </source>
</evidence>
<name>A0AAD4I718_9PLEO</name>
<evidence type="ECO:0000313" key="2">
    <source>
        <dbReference type="Proteomes" id="UP001199106"/>
    </source>
</evidence>
<protein>
    <submittedName>
        <fullName evidence="1">Uncharacterized protein</fullName>
    </submittedName>
</protein>
<dbReference type="AlphaFoldDB" id="A0AAD4I718"/>
<dbReference type="EMBL" id="JAANER010000012">
    <property type="protein sequence ID" value="KAG9185039.1"/>
    <property type="molecule type" value="Genomic_DNA"/>
</dbReference>
<dbReference type="Proteomes" id="UP001199106">
    <property type="component" value="Unassembled WGS sequence"/>
</dbReference>
<comment type="caution">
    <text evidence="1">The sequence shown here is derived from an EMBL/GenBank/DDBJ whole genome shotgun (WGS) entry which is preliminary data.</text>
</comment>
<organism evidence="1 2">
    <name type="scientific">Alternaria panax</name>
    <dbReference type="NCBI Taxonomy" id="48097"/>
    <lineage>
        <taxon>Eukaryota</taxon>
        <taxon>Fungi</taxon>
        <taxon>Dikarya</taxon>
        <taxon>Ascomycota</taxon>
        <taxon>Pezizomycotina</taxon>
        <taxon>Dothideomycetes</taxon>
        <taxon>Pleosporomycetidae</taxon>
        <taxon>Pleosporales</taxon>
        <taxon>Pleosporineae</taxon>
        <taxon>Pleosporaceae</taxon>
        <taxon>Alternaria</taxon>
        <taxon>Alternaria sect. Panax</taxon>
    </lineage>
</organism>
<proteinExistence type="predicted"/>
<reference evidence="1" key="1">
    <citation type="submission" date="2021-07" db="EMBL/GenBank/DDBJ databases">
        <title>Genome Resource of American Ginseng Black Spot Pathogen Alternaria panax.</title>
        <authorList>
            <person name="Qiu C."/>
            <person name="Wang W."/>
            <person name="Liu Z."/>
        </authorList>
    </citation>
    <scope>NUCLEOTIDE SEQUENCE</scope>
    <source>
        <strain evidence="1">BNCC115425</strain>
    </source>
</reference>
<gene>
    <name evidence="1" type="ORF">G6011_02986</name>
</gene>